<dbReference type="EMBL" id="JAEACQ010000275">
    <property type="protein sequence ID" value="MBL7631517.1"/>
    <property type="molecule type" value="Genomic_DNA"/>
</dbReference>
<evidence type="ECO:0000256" key="1">
    <source>
        <dbReference type="SAM" id="MobiDB-lite"/>
    </source>
</evidence>
<evidence type="ECO:0000313" key="3">
    <source>
        <dbReference type="Proteomes" id="UP000604475"/>
    </source>
</evidence>
<feature type="region of interest" description="Disordered" evidence="1">
    <location>
        <begin position="1"/>
        <end position="23"/>
    </location>
</feature>
<dbReference type="AlphaFoldDB" id="A0A937URM1"/>
<protein>
    <submittedName>
        <fullName evidence="2">Uncharacterized protein</fullName>
    </submittedName>
</protein>
<comment type="caution">
    <text evidence="2">The sequence shown here is derived from an EMBL/GenBank/DDBJ whole genome shotgun (WGS) entry which is preliminary data.</text>
</comment>
<sequence length="47" mass="5293">MLSIERSLDTAPGQEPLDDRVDDDFLTLNQDQKVLAVVRQARYAAMS</sequence>
<dbReference type="RefSeq" id="WP_203004489.1">
    <property type="nucleotide sequence ID" value="NZ_JADWYU010000157.1"/>
</dbReference>
<gene>
    <name evidence="2" type="ORF">I7412_31040</name>
</gene>
<organism evidence="2 3">
    <name type="scientific">Frankia nepalensis</name>
    <dbReference type="NCBI Taxonomy" id="1836974"/>
    <lineage>
        <taxon>Bacteria</taxon>
        <taxon>Bacillati</taxon>
        <taxon>Actinomycetota</taxon>
        <taxon>Actinomycetes</taxon>
        <taxon>Frankiales</taxon>
        <taxon>Frankiaceae</taxon>
        <taxon>Frankia</taxon>
    </lineage>
</organism>
<name>A0A937URM1_9ACTN</name>
<keyword evidence="3" id="KW-1185">Reference proteome</keyword>
<accession>A0A937URM1</accession>
<reference evidence="2" key="1">
    <citation type="submission" date="2020-12" db="EMBL/GenBank/DDBJ databases">
        <title>Genomic characterization of non-nitrogen-fixing Frankia strains.</title>
        <authorList>
            <person name="Carlos-Shanley C."/>
            <person name="Guerra T."/>
            <person name="Hahn D."/>
        </authorList>
    </citation>
    <scope>NUCLEOTIDE SEQUENCE</scope>
    <source>
        <strain evidence="2">CN6</strain>
    </source>
</reference>
<evidence type="ECO:0000313" key="2">
    <source>
        <dbReference type="EMBL" id="MBL7631517.1"/>
    </source>
</evidence>
<dbReference type="Proteomes" id="UP000604475">
    <property type="component" value="Unassembled WGS sequence"/>
</dbReference>
<proteinExistence type="predicted"/>